<keyword evidence="5" id="KW-1185">Reference proteome</keyword>
<dbReference type="RefSeq" id="WP_170826834.1">
    <property type="nucleotide sequence ID" value="NZ_FMVF01000008.1"/>
</dbReference>
<sequence>MKKTTLSVLMFFVGLCAIAQTSSVGHLTIFSESGDKFFLILNGEKMNDVAQTNLRIEDLPQPYYNARIIFENKKLQDITKNYLALQDADAHFVDVTYKIKNDKKDASKRKLGFFSQTEILPTYVAPANVFVVHYGQPRTVQTTTTTTTTSGGGAQVGMNVGGVNMNVQVNDGMMGTTQTTTTTTTIHDGHDHHGHNHDDGHGHGRDRGCSKRYAMSPGDFNAALSTIKKQSFDDSKLKTAKQVVSSNCLNTNQIMQIAQLFSFEDNTLEFAKFAYDYCIEPRSYFKLNGIFKFSSNADELSDYVQSRQ</sequence>
<feature type="chain" id="PRO_5011648782" description="DUF4476 domain-containing protein" evidence="2">
    <location>
        <begin position="20"/>
        <end position="308"/>
    </location>
</feature>
<feature type="signal peptide" evidence="2">
    <location>
        <begin position="1"/>
        <end position="19"/>
    </location>
</feature>
<evidence type="ECO:0000256" key="2">
    <source>
        <dbReference type="SAM" id="SignalP"/>
    </source>
</evidence>
<proteinExistence type="predicted"/>
<feature type="compositionally biased region" description="Basic and acidic residues" evidence="1">
    <location>
        <begin position="187"/>
        <end position="209"/>
    </location>
</feature>
<protein>
    <recommendedName>
        <fullName evidence="3">DUF4476 domain-containing protein</fullName>
    </recommendedName>
</protein>
<keyword evidence="2" id="KW-0732">Signal</keyword>
<evidence type="ECO:0000259" key="3">
    <source>
        <dbReference type="Pfam" id="PF14771"/>
    </source>
</evidence>
<evidence type="ECO:0000313" key="5">
    <source>
        <dbReference type="Proteomes" id="UP000199354"/>
    </source>
</evidence>
<feature type="domain" description="DUF4476" evidence="3">
    <location>
        <begin position="215"/>
        <end position="303"/>
    </location>
</feature>
<reference evidence="4 5" key="1">
    <citation type="submission" date="2016-10" db="EMBL/GenBank/DDBJ databases">
        <authorList>
            <person name="de Groot N.N."/>
        </authorList>
    </citation>
    <scope>NUCLEOTIDE SEQUENCE [LARGE SCALE GENOMIC DNA]</scope>
    <source>
        <strain evidence="4 5">CGMCC 1.7031</strain>
    </source>
</reference>
<dbReference type="Proteomes" id="UP000199354">
    <property type="component" value="Unassembled WGS sequence"/>
</dbReference>
<dbReference type="InterPro" id="IPR028011">
    <property type="entry name" value="DUF4476"/>
</dbReference>
<name>A0A1G5HRH3_9FLAO</name>
<dbReference type="Pfam" id="PF14771">
    <property type="entry name" value="DUF4476"/>
    <property type="match status" value="1"/>
</dbReference>
<dbReference type="EMBL" id="FMVF01000008">
    <property type="protein sequence ID" value="SCY65890.1"/>
    <property type="molecule type" value="Genomic_DNA"/>
</dbReference>
<organism evidence="4 5">
    <name type="scientific">Flavobacterium caeni</name>
    <dbReference type="NCBI Taxonomy" id="490189"/>
    <lineage>
        <taxon>Bacteria</taxon>
        <taxon>Pseudomonadati</taxon>
        <taxon>Bacteroidota</taxon>
        <taxon>Flavobacteriia</taxon>
        <taxon>Flavobacteriales</taxon>
        <taxon>Flavobacteriaceae</taxon>
        <taxon>Flavobacterium</taxon>
    </lineage>
</organism>
<dbReference type="AlphaFoldDB" id="A0A1G5HRH3"/>
<gene>
    <name evidence="4" type="ORF">SAMN02927903_01951</name>
</gene>
<dbReference type="STRING" id="490189.SAMN02927903_01951"/>
<accession>A0A1G5HRH3</accession>
<feature type="region of interest" description="Disordered" evidence="1">
    <location>
        <begin position="187"/>
        <end position="212"/>
    </location>
</feature>
<evidence type="ECO:0000313" key="4">
    <source>
        <dbReference type="EMBL" id="SCY65890.1"/>
    </source>
</evidence>
<evidence type="ECO:0000256" key="1">
    <source>
        <dbReference type="SAM" id="MobiDB-lite"/>
    </source>
</evidence>